<dbReference type="InterPro" id="IPR039986">
    <property type="entry name" value="CFAP210"/>
</dbReference>
<sequence>MLALFHTYKRNSFYEFKRGRHKYFSRKIFTQISHTYHSNMVIKTLPIPSTTIPVNSQLGSLITCLLVSCPPVRRLPDATALRDMCIITKSDMNRIYENLNRRQRDKDAIRQEMEQKKEMLERSTQITKDWPNTFAGDQERKLQRKKIREREEEEKRQLLDLEEEKLAAERRREYLEKAKQTRYYNTDRIRTFHSSLLLTEVLKEREMQVEMKKRMEQMRQTSDNDELKRFQEAQEQFDKTEREKNAKRAKERADLAQYHLTQINRRKTHYIQEKQRDRQEGDEYRRLADKSLLDFIESMRTRKLKQKQTKEMYDKAMEQKQKIKQIEQKLDEEEEDDIRTYAEVKMRIARLRREKEIDLEQQKQNTRDETIGYLGSLLKRAEADNESQIYRAQAEKDAKAYREEQEKYEKQQQMLDSIEKHRLQSLKRRQFDRGMEEREDAELRRRKAQADHLFRLYQKEKEKEREQNIQLLGQIQQRQARDRKERERALKENEIQEIQLDKQMNEVERQQYLEYTGRVMSYLEDNGRDIHPMQRTVAEEMKRFDNFNHSSKKTETPRNGQEEKKSSSHDRPSLNDTKKHLGFQWEIPQK</sequence>
<dbReference type="PANTHER" id="PTHR28663">
    <property type="entry name" value="COILED-COIL DOMAIN-CONTAINING PROTEIN 173"/>
    <property type="match status" value="1"/>
</dbReference>
<feature type="coiled-coil region" evidence="2">
    <location>
        <begin position="309"/>
        <end position="336"/>
    </location>
</feature>
<reference evidence="5" key="1">
    <citation type="submission" date="2021-02" db="EMBL/GenBank/DDBJ databases">
        <authorList>
            <person name="Nowell W R."/>
        </authorList>
    </citation>
    <scope>NUCLEOTIDE SEQUENCE</scope>
</reference>
<feature type="compositionally biased region" description="Basic and acidic residues" evidence="3">
    <location>
        <begin position="539"/>
        <end position="579"/>
    </location>
</feature>
<evidence type="ECO:0000313" key="5">
    <source>
        <dbReference type="EMBL" id="CAF0812851.1"/>
    </source>
</evidence>
<dbReference type="PANTHER" id="PTHR28663:SF1">
    <property type="entry name" value="CILIA- AND FLAGELLA- ASSOCIATED PROTEIN 210"/>
    <property type="match status" value="1"/>
</dbReference>
<evidence type="ECO:0000313" key="6">
    <source>
        <dbReference type="Proteomes" id="UP000663852"/>
    </source>
</evidence>
<evidence type="ECO:0000256" key="2">
    <source>
        <dbReference type="SAM" id="Coils"/>
    </source>
</evidence>
<feature type="coiled-coil region" evidence="2">
    <location>
        <begin position="391"/>
        <end position="421"/>
    </location>
</feature>
<dbReference type="Pfam" id="PF13868">
    <property type="entry name" value="TPH"/>
    <property type="match status" value="1"/>
</dbReference>
<dbReference type="OrthoDB" id="331765at2759"/>
<dbReference type="Proteomes" id="UP000663852">
    <property type="component" value="Unassembled WGS sequence"/>
</dbReference>
<dbReference type="EMBL" id="CAJNOJ010000015">
    <property type="protein sequence ID" value="CAF0812851.1"/>
    <property type="molecule type" value="Genomic_DNA"/>
</dbReference>
<feature type="coiled-coil region" evidence="2">
    <location>
        <begin position="96"/>
        <end position="178"/>
    </location>
</feature>
<feature type="region of interest" description="Disordered" evidence="3">
    <location>
        <begin position="539"/>
        <end position="590"/>
    </location>
</feature>
<gene>
    <name evidence="5" type="ORF">EDS130_LOCUS5441</name>
</gene>
<evidence type="ECO:0000259" key="4">
    <source>
        <dbReference type="Pfam" id="PF13868"/>
    </source>
</evidence>
<feature type="domain" description="Trichohyalin-plectin-homology" evidence="4">
    <location>
        <begin position="183"/>
        <end position="514"/>
    </location>
</feature>
<name>A0A813THU9_ADIRI</name>
<accession>A0A813THU9</accession>
<evidence type="ECO:0000256" key="3">
    <source>
        <dbReference type="SAM" id="MobiDB-lite"/>
    </source>
</evidence>
<dbReference type="GO" id="GO:0005879">
    <property type="term" value="C:axonemal microtubule"/>
    <property type="evidence" value="ECO:0007669"/>
    <property type="project" value="TreeGrafter"/>
</dbReference>
<feature type="coiled-coil region" evidence="2">
    <location>
        <begin position="481"/>
        <end position="510"/>
    </location>
</feature>
<proteinExistence type="predicted"/>
<comment type="caution">
    <text evidence="5">The sequence shown here is derived from an EMBL/GenBank/DDBJ whole genome shotgun (WGS) entry which is preliminary data.</text>
</comment>
<protein>
    <recommendedName>
        <fullName evidence="4">Trichohyalin-plectin-homology domain-containing protein</fullName>
    </recommendedName>
</protein>
<dbReference type="AlphaFoldDB" id="A0A813THU9"/>
<keyword evidence="1 2" id="KW-0175">Coiled coil</keyword>
<evidence type="ECO:0000256" key="1">
    <source>
        <dbReference type="ARBA" id="ARBA00023054"/>
    </source>
</evidence>
<dbReference type="InterPro" id="IPR043597">
    <property type="entry name" value="TPH_dom"/>
</dbReference>
<organism evidence="5 6">
    <name type="scientific">Adineta ricciae</name>
    <name type="common">Rotifer</name>
    <dbReference type="NCBI Taxonomy" id="249248"/>
    <lineage>
        <taxon>Eukaryota</taxon>
        <taxon>Metazoa</taxon>
        <taxon>Spiralia</taxon>
        <taxon>Gnathifera</taxon>
        <taxon>Rotifera</taxon>
        <taxon>Eurotatoria</taxon>
        <taxon>Bdelloidea</taxon>
        <taxon>Adinetida</taxon>
        <taxon>Adinetidae</taxon>
        <taxon>Adineta</taxon>
    </lineage>
</organism>